<dbReference type="GO" id="GO:0006783">
    <property type="term" value="P:heme biosynthetic process"/>
    <property type="evidence" value="ECO:0007669"/>
    <property type="project" value="TreeGrafter"/>
</dbReference>
<dbReference type="GO" id="GO:0070819">
    <property type="term" value="F:menaquinone-dependent protoporphyrinogen oxidase activity"/>
    <property type="evidence" value="ECO:0007669"/>
    <property type="project" value="TreeGrafter"/>
</dbReference>
<dbReference type="STRING" id="1134406.ADN00_06315"/>
<organism evidence="2 3">
    <name type="scientific">Ornatilinea apprima</name>
    <dbReference type="NCBI Taxonomy" id="1134406"/>
    <lineage>
        <taxon>Bacteria</taxon>
        <taxon>Bacillati</taxon>
        <taxon>Chloroflexota</taxon>
        <taxon>Anaerolineae</taxon>
        <taxon>Anaerolineales</taxon>
        <taxon>Anaerolineaceae</taxon>
        <taxon>Ornatilinea</taxon>
    </lineage>
</organism>
<gene>
    <name evidence="2" type="ORF">ADN00_06315</name>
</gene>
<feature type="domain" description="Flavodoxin-like" evidence="1">
    <location>
        <begin position="54"/>
        <end position="205"/>
    </location>
</feature>
<dbReference type="InterPro" id="IPR026816">
    <property type="entry name" value="Flavodoxin_dom"/>
</dbReference>
<sequence length="214" mass="23166">MSEPISRRNFLKKGLLIGAASGVVLCGGTSLVATYRPPLEKPTFSTESNGLNRILIAYATKAGTAAGIATHIGEQYANQGLAVDVMPVEQVNDLSAYATVIVGSGIYIGKIIPKAMDFIEKNQSALQNKSFHIFIACMTLREDTDENRKIVSDYLIPARAVVKPQSEGLFAGTINLSHLNLLEKMVVSSMQVPEGDYRNWPQIEAWAQAIPTAI</sequence>
<dbReference type="AlphaFoldDB" id="A0A0P6X6Z3"/>
<dbReference type="OrthoDB" id="9795729at2"/>
<dbReference type="InterPro" id="IPR052200">
    <property type="entry name" value="Protoporphyrinogen_IX_DH"/>
</dbReference>
<comment type="caution">
    <text evidence="2">The sequence shown here is derived from an EMBL/GenBank/DDBJ whole genome shotgun (WGS) entry which is preliminary data.</text>
</comment>
<dbReference type="PROSITE" id="PS50902">
    <property type="entry name" value="FLAVODOXIN_LIKE"/>
    <property type="match status" value="1"/>
</dbReference>
<dbReference type="PANTHER" id="PTHR38030:SF2">
    <property type="entry name" value="PROTOPORPHYRINOGEN IX DEHYDROGENASE [QUINONE]"/>
    <property type="match status" value="1"/>
</dbReference>
<evidence type="ECO:0000259" key="1">
    <source>
        <dbReference type="PROSITE" id="PS50902"/>
    </source>
</evidence>
<dbReference type="SUPFAM" id="SSF52218">
    <property type="entry name" value="Flavoproteins"/>
    <property type="match status" value="1"/>
</dbReference>
<dbReference type="RefSeq" id="WP_075062116.1">
    <property type="nucleotide sequence ID" value="NZ_LGCL01000016.1"/>
</dbReference>
<dbReference type="InterPro" id="IPR008254">
    <property type="entry name" value="Flavodoxin/NO_synth"/>
</dbReference>
<evidence type="ECO:0000313" key="2">
    <source>
        <dbReference type="EMBL" id="KPL78829.1"/>
    </source>
</evidence>
<keyword evidence="3" id="KW-1185">Reference proteome</keyword>
<accession>A0A0P6X6Z3</accession>
<dbReference type="PROSITE" id="PS51318">
    <property type="entry name" value="TAT"/>
    <property type="match status" value="1"/>
</dbReference>
<proteinExistence type="predicted"/>
<dbReference type="EMBL" id="LGCL01000016">
    <property type="protein sequence ID" value="KPL78829.1"/>
    <property type="molecule type" value="Genomic_DNA"/>
</dbReference>
<protein>
    <recommendedName>
        <fullName evidence="1">Flavodoxin-like domain-containing protein</fullName>
    </recommendedName>
</protein>
<dbReference type="InterPro" id="IPR006311">
    <property type="entry name" value="TAT_signal"/>
</dbReference>
<reference evidence="2 3" key="1">
    <citation type="submission" date="2015-07" db="EMBL/GenBank/DDBJ databases">
        <title>Genome sequence of Ornatilinea apprima DSM 23815.</title>
        <authorList>
            <person name="Hemp J."/>
            <person name="Ward L.M."/>
            <person name="Pace L.A."/>
            <person name="Fischer W.W."/>
        </authorList>
    </citation>
    <scope>NUCLEOTIDE SEQUENCE [LARGE SCALE GENOMIC DNA]</scope>
    <source>
        <strain evidence="2 3">P3M-1</strain>
    </source>
</reference>
<dbReference type="GO" id="GO:0010181">
    <property type="term" value="F:FMN binding"/>
    <property type="evidence" value="ECO:0007669"/>
    <property type="project" value="InterPro"/>
</dbReference>
<dbReference type="Proteomes" id="UP000050417">
    <property type="component" value="Unassembled WGS sequence"/>
</dbReference>
<dbReference type="PANTHER" id="PTHR38030">
    <property type="entry name" value="PROTOPORPHYRINOGEN IX DEHYDROGENASE [MENAQUINONE]"/>
    <property type="match status" value="1"/>
</dbReference>
<name>A0A0P6X6Z3_9CHLR</name>
<dbReference type="Gene3D" id="3.40.50.360">
    <property type="match status" value="1"/>
</dbReference>
<evidence type="ECO:0000313" key="3">
    <source>
        <dbReference type="Proteomes" id="UP000050417"/>
    </source>
</evidence>
<dbReference type="InterPro" id="IPR029039">
    <property type="entry name" value="Flavoprotein-like_sf"/>
</dbReference>
<dbReference type="Pfam" id="PF12724">
    <property type="entry name" value="Flavodoxin_5"/>
    <property type="match status" value="1"/>
</dbReference>